<protein>
    <submittedName>
        <fullName evidence="6">Succinate dehydrogenase/fumarate reductase flavoprotein subunit</fullName>
    </submittedName>
</protein>
<evidence type="ECO:0000259" key="5">
    <source>
        <dbReference type="Pfam" id="PF00890"/>
    </source>
</evidence>
<dbReference type="SUPFAM" id="SSF51905">
    <property type="entry name" value="FAD/NAD(P)-binding domain"/>
    <property type="match status" value="1"/>
</dbReference>
<keyword evidence="4" id="KW-0560">Oxidoreductase</keyword>
<dbReference type="InterPro" id="IPR050315">
    <property type="entry name" value="FAD-oxidoreductase_2"/>
</dbReference>
<evidence type="ECO:0000313" key="7">
    <source>
        <dbReference type="Proteomes" id="UP000523863"/>
    </source>
</evidence>
<dbReference type="PANTHER" id="PTHR43400">
    <property type="entry name" value="FUMARATE REDUCTASE"/>
    <property type="match status" value="1"/>
</dbReference>
<dbReference type="Pfam" id="PF00890">
    <property type="entry name" value="FAD_binding_2"/>
    <property type="match status" value="1"/>
</dbReference>
<dbReference type="EMBL" id="JACHBL010000001">
    <property type="protein sequence ID" value="MBB5596941.1"/>
    <property type="molecule type" value="Genomic_DNA"/>
</dbReference>
<keyword evidence="3" id="KW-0274">FAD</keyword>
<accession>A0A7W8Y8T3</accession>
<keyword evidence="7" id="KW-1185">Reference proteome</keyword>
<evidence type="ECO:0000256" key="4">
    <source>
        <dbReference type="ARBA" id="ARBA00023002"/>
    </source>
</evidence>
<dbReference type="AlphaFoldDB" id="A0A7W8Y8T3"/>
<comment type="caution">
    <text evidence="6">The sequence shown here is derived from an EMBL/GenBank/DDBJ whole genome shotgun (WGS) entry which is preliminary data.</text>
</comment>
<evidence type="ECO:0000256" key="2">
    <source>
        <dbReference type="ARBA" id="ARBA00022630"/>
    </source>
</evidence>
<dbReference type="GO" id="GO:0016491">
    <property type="term" value="F:oxidoreductase activity"/>
    <property type="evidence" value="ECO:0007669"/>
    <property type="project" value="UniProtKB-KW"/>
</dbReference>
<evidence type="ECO:0000256" key="3">
    <source>
        <dbReference type="ARBA" id="ARBA00022827"/>
    </source>
</evidence>
<dbReference type="Proteomes" id="UP000523863">
    <property type="component" value="Unassembled WGS sequence"/>
</dbReference>
<dbReference type="PANTHER" id="PTHR43400:SF10">
    <property type="entry name" value="3-OXOSTEROID 1-DEHYDROGENASE"/>
    <property type="match status" value="1"/>
</dbReference>
<dbReference type="InterPro" id="IPR003953">
    <property type="entry name" value="FAD-dep_OxRdtase_2_FAD-bd"/>
</dbReference>
<evidence type="ECO:0000256" key="1">
    <source>
        <dbReference type="ARBA" id="ARBA00001974"/>
    </source>
</evidence>
<reference evidence="6 7" key="1">
    <citation type="submission" date="2020-08" db="EMBL/GenBank/DDBJ databases">
        <title>Sequencing the genomes of 1000 actinobacteria strains.</title>
        <authorList>
            <person name="Klenk H.-P."/>
        </authorList>
    </citation>
    <scope>NUCLEOTIDE SEQUENCE [LARGE SCALE GENOMIC DNA]</scope>
    <source>
        <strain evidence="6 7">DSM 23694</strain>
    </source>
</reference>
<keyword evidence="2" id="KW-0285">Flavoprotein</keyword>
<dbReference type="RefSeq" id="WP_221228022.1">
    <property type="nucleotide sequence ID" value="NZ_JACHBL010000001.1"/>
</dbReference>
<evidence type="ECO:0000313" key="6">
    <source>
        <dbReference type="EMBL" id="MBB5596941.1"/>
    </source>
</evidence>
<proteinExistence type="predicted"/>
<sequence>MNPSPENKWDREVDLLVLGTGAAGLSATLTAAAQGAKVLTLEKTEYVGGTTAYSAGTAWVPNNHFQREDGILDDHEKAVRYLDAVVGDKVPREGWLAYLDAA</sequence>
<feature type="domain" description="FAD-dependent oxidoreductase 2 FAD-binding" evidence="5">
    <location>
        <begin position="14"/>
        <end position="101"/>
    </location>
</feature>
<dbReference type="Gene3D" id="3.50.50.60">
    <property type="entry name" value="FAD/NAD(P)-binding domain"/>
    <property type="match status" value="1"/>
</dbReference>
<organism evidence="6 7">
    <name type="scientific">Neomicrococcus lactis</name>
    <dbReference type="NCBI Taxonomy" id="732241"/>
    <lineage>
        <taxon>Bacteria</taxon>
        <taxon>Bacillati</taxon>
        <taxon>Actinomycetota</taxon>
        <taxon>Actinomycetes</taxon>
        <taxon>Micrococcales</taxon>
        <taxon>Micrococcaceae</taxon>
        <taxon>Neomicrococcus</taxon>
    </lineage>
</organism>
<comment type="cofactor">
    <cofactor evidence="1">
        <name>FAD</name>
        <dbReference type="ChEBI" id="CHEBI:57692"/>
    </cofactor>
</comment>
<dbReference type="InterPro" id="IPR036188">
    <property type="entry name" value="FAD/NAD-bd_sf"/>
</dbReference>
<gene>
    <name evidence="6" type="ORF">BKA12_000021</name>
</gene>
<name>A0A7W8Y8T3_9MICC</name>